<dbReference type="AlphaFoldDB" id="A0A2T8HWL1"/>
<reference evidence="7 8" key="1">
    <citation type="submission" date="2018-04" db="EMBL/GenBank/DDBJ databases">
        <title>Pararhodobacter oceanense sp. nov., isolated from marine intertidal sediment.</title>
        <authorList>
            <person name="Wang X.-L."/>
            <person name="Du Z.-J."/>
        </authorList>
    </citation>
    <scope>NUCLEOTIDE SEQUENCE [LARGE SCALE GENOMIC DNA]</scope>
    <source>
        <strain evidence="7 8">AM505</strain>
    </source>
</reference>
<sequence length="160" mass="16923">MLKNAALSTLAALTMGLSGTAAFAGDPAAGEREWRGCRSCHALTDDEGNQIQRGGRSAPNLYGIPGAAVASADPDFGYSDPLLAYAETGAVWNEELFVEYVTDPTAFLRHHLGDDSVRSAMTYRMRRGAEDMWAYLESVSPAVEDDAAAGDDAAEDAATD</sequence>
<evidence type="ECO:0000256" key="3">
    <source>
        <dbReference type="ARBA" id="ARBA00023004"/>
    </source>
</evidence>
<dbReference type="SUPFAM" id="SSF46626">
    <property type="entry name" value="Cytochrome c"/>
    <property type="match status" value="1"/>
</dbReference>
<evidence type="ECO:0000256" key="4">
    <source>
        <dbReference type="PROSITE-ProRule" id="PRU00433"/>
    </source>
</evidence>
<proteinExistence type="predicted"/>
<keyword evidence="2 4" id="KW-0479">Metal-binding</keyword>
<evidence type="ECO:0000313" key="7">
    <source>
        <dbReference type="EMBL" id="PVH29803.1"/>
    </source>
</evidence>
<keyword evidence="1 4" id="KW-0349">Heme</keyword>
<evidence type="ECO:0000256" key="2">
    <source>
        <dbReference type="ARBA" id="ARBA00022723"/>
    </source>
</evidence>
<name>A0A2T8HWL1_9RHOB</name>
<comment type="caution">
    <text evidence="7">The sequence shown here is derived from an EMBL/GenBank/DDBJ whole genome shotgun (WGS) entry which is preliminary data.</text>
</comment>
<keyword evidence="5" id="KW-0732">Signal</keyword>
<dbReference type="EMBL" id="QDKM01000002">
    <property type="protein sequence ID" value="PVH29803.1"/>
    <property type="molecule type" value="Genomic_DNA"/>
</dbReference>
<feature type="domain" description="Cytochrome c" evidence="6">
    <location>
        <begin position="25"/>
        <end position="140"/>
    </location>
</feature>
<evidence type="ECO:0000313" key="8">
    <source>
        <dbReference type="Proteomes" id="UP000245911"/>
    </source>
</evidence>
<protein>
    <submittedName>
        <fullName evidence="7">Cytochrome C</fullName>
    </submittedName>
</protein>
<evidence type="ECO:0000256" key="1">
    <source>
        <dbReference type="ARBA" id="ARBA00022617"/>
    </source>
</evidence>
<dbReference type="Proteomes" id="UP000245911">
    <property type="component" value="Unassembled WGS sequence"/>
</dbReference>
<evidence type="ECO:0000256" key="5">
    <source>
        <dbReference type="SAM" id="SignalP"/>
    </source>
</evidence>
<feature type="signal peptide" evidence="5">
    <location>
        <begin position="1"/>
        <end position="24"/>
    </location>
</feature>
<dbReference type="OrthoDB" id="9805828at2"/>
<dbReference type="RefSeq" id="WP_116557690.1">
    <property type="nucleotide sequence ID" value="NZ_QDKM01000002.1"/>
</dbReference>
<dbReference type="InterPro" id="IPR036909">
    <property type="entry name" value="Cyt_c-like_dom_sf"/>
</dbReference>
<keyword evidence="8" id="KW-1185">Reference proteome</keyword>
<organism evidence="7 8">
    <name type="scientific">Pararhodobacter oceanensis</name>
    <dbReference type="NCBI Taxonomy" id="2172121"/>
    <lineage>
        <taxon>Bacteria</taxon>
        <taxon>Pseudomonadati</taxon>
        <taxon>Pseudomonadota</taxon>
        <taxon>Alphaproteobacteria</taxon>
        <taxon>Rhodobacterales</taxon>
        <taxon>Paracoccaceae</taxon>
        <taxon>Pararhodobacter</taxon>
    </lineage>
</organism>
<accession>A0A2T8HWL1</accession>
<dbReference type="InterPro" id="IPR009056">
    <property type="entry name" value="Cyt_c-like_dom"/>
</dbReference>
<feature type="chain" id="PRO_5015457788" evidence="5">
    <location>
        <begin position="25"/>
        <end position="160"/>
    </location>
</feature>
<evidence type="ECO:0000259" key="6">
    <source>
        <dbReference type="PROSITE" id="PS51007"/>
    </source>
</evidence>
<dbReference type="GO" id="GO:0020037">
    <property type="term" value="F:heme binding"/>
    <property type="evidence" value="ECO:0007669"/>
    <property type="project" value="InterPro"/>
</dbReference>
<dbReference type="GO" id="GO:0009055">
    <property type="term" value="F:electron transfer activity"/>
    <property type="evidence" value="ECO:0007669"/>
    <property type="project" value="InterPro"/>
</dbReference>
<dbReference type="Gene3D" id="1.10.760.10">
    <property type="entry name" value="Cytochrome c-like domain"/>
    <property type="match status" value="1"/>
</dbReference>
<keyword evidence="3 4" id="KW-0408">Iron</keyword>
<dbReference type="GO" id="GO:0046872">
    <property type="term" value="F:metal ion binding"/>
    <property type="evidence" value="ECO:0007669"/>
    <property type="project" value="UniProtKB-KW"/>
</dbReference>
<gene>
    <name evidence="7" type="ORF">DDE20_06785</name>
</gene>
<dbReference type="PROSITE" id="PS51007">
    <property type="entry name" value="CYTC"/>
    <property type="match status" value="1"/>
</dbReference>